<dbReference type="EMBL" id="LFYR01000647">
    <property type="protein sequence ID" value="KMZ71973.1"/>
    <property type="molecule type" value="Genomic_DNA"/>
</dbReference>
<organism evidence="2 3">
    <name type="scientific">Zostera marina</name>
    <name type="common">Eelgrass</name>
    <dbReference type="NCBI Taxonomy" id="29655"/>
    <lineage>
        <taxon>Eukaryota</taxon>
        <taxon>Viridiplantae</taxon>
        <taxon>Streptophyta</taxon>
        <taxon>Embryophyta</taxon>
        <taxon>Tracheophyta</taxon>
        <taxon>Spermatophyta</taxon>
        <taxon>Magnoliopsida</taxon>
        <taxon>Liliopsida</taxon>
        <taxon>Zosteraceae</taxon>
        <taxon>Zostera</taxon>
    </lineage>
</organism>
<evidence type="ECO:0000313" key="2">
    <source>
        <dbReference type="EMBL" id="KMZ71973.1"/>
    </source>
</evidence>
<accession>A0A0K9PSB8</accession>
<sequence>MDRFSDARRSVDSQQTSPKNMGQER</sequence>
<feature type="region of interest" description="Disordered" evidence="1">
    <location>
        <begin position="1"/>
        <end position="25"/>
    </location>
</feature>
<feature type="compositionally biased region" description="Basic and acidic residues" evidence="1">
    <location>
        <begin position="1"/>
        <end position="11"/>
    </location>
</feature>
<name>A0A0K9PSB8_ZOSMR</name>
<keyword evidence="3" id="KW-1185">Reference proteome</keyword>
<evidence type="ECO:0000256" key="1">
    <source>
        <dbReference type="SAM" id="MobiDB-lite"/>
    </source>
</evidence>
<dbReference type="AlphaFoldDB" id="A0A0K9PSB8"/>
<dbReference type="Proteomes" id="UP000036987">
    <property type="component" value="Unassembled WGS sequence"/>
</dbReference>
<proteinExistence type="predicted"/>
<gene>
    <name evidence="2" type="ORF">ZOSMA_171G00530</name>
</gene>
<protein>
    <submittedName>
        <fullName evidence="2">Uncharacterized protein</fullName>
    </submittedName>
</protein>
<feature type="compositionally biased region" description="Polar residues" evidence="1">
    <location>
        <begin position="12"/>
        <end position="25"/>
    </location>
</feature>
<evidence type="ECO:0000313" key="3">
    <source>
        <dbReference type="Proteomes" id="UP000036987"/>
    </source>
</evidence>
<reference evidence="3" key="1">
    <citation type="journal article" date="2016" name="Nature">
        <title>The genome of the seagrass Zostera marina reveals angiosperm adaptation to the sea.</title>
        <authorList>
            <person name="Olsen J.L."/>
            <person name="Rouze P."/>
            <person name="Verhelst B."/>
            <person name="Lin Y.-C."/>
            <person name="Bayer T."/>
            <person name="Collen J."/>
            <person name="Dattolo E."/>
            <person name="De Paoli E."/>
            <person name="Dittami S."/>
            <person name="Maumus F."/>
            <person name="Michel G."/>
            <person name="Kersting A."/>
            <person name="Lauritano C."/>
            <person name="Lohaus R."/>
            <person name="Toepel M."/>
            <person name="Tonon T."/>
            <person name="Vanneste K."/>
            <person name="Amirebrahimi M."/>
            <person name="Brakel J."/>
            <person name="Bostroem C."/>
            <person name="Chovatia M."/>
            <person name="Grimwood J."/>
            <person name="Jenkins J.W."/>
            <person name="Jueterbock A."/>
            <person name="Mraz A."/>
            <person name="Stam W.T."/>
            <person name="Tice H."/>
            <person name="Bornberg-Bauer E."/>
            <person name="Green P.J."/>
            <person name="Pearson G.A."/>
            <person name="Procaccini G."/>
            <person name="Duarte C.M."/>
            <person name="Schmutz J."/>
            <person name="Reusch T.B.H."/>
            <person name="Van de Peer Y."/>
        </authorList>
    </citation>
    <scope>NUCLEOTIDE SEQUENCE [LARGE SCALE GENOMIC DNA]</scope>
    <source>
        <strain evidence="3">cv. Finnish</strain>
    </source>
</reference>
<comment type="caution">
    <text evidence="2">The sequence shown here is derived from an EMBL/GenBank/DDBJ whole genome shotgun (WGS) entry which is preliminary data.</text>
</comment>